<sequence>MSVHLLSETETFEMQPIFISILLGICLSPIYTLECYYYNERSGGISTTHGNAFCTAVFDLDVEVASFGGVSHSRAAKSKSNWSFSEGQDCQVDDTNDNQFYFCVCFENNCNFPLSITEFKERGRTLQAKL</sequence>
<dbReference type="RefSeq" id="NP_505514.1">
    <property type="nucleotide sequence ID" value="NM_073113.1"/>
</dbReference>
<dbReference type="AGR" id="WB:WBGene00010253"/>
<dbReference type="GeneID" id="186524"/>
<evidence type="ECO:0000313" key="2">
    <source>
        <dbReference type="EMBL" id="CAA94774.1"/>
    </source>
</evidence>
<dbReference type="Proteomes" id="UP000001940">
    <property type="component" value="Chromosome V"/>
</dbReference>
<dbReference type="PIR" id="T22920">
    <property type="entry name" value="T22920"/>
</dbReference>
<accession>Q20980</accession>
<keyword evidence="1" id="KW-0472">Membrane</keyword>
<dbReference type="EMBL" id="BX284605">
    <property type="protein sequence ID" value="CAA94774.1"/>
    <property type="molecule type" value="Genomic_DNA"/>
</dbReference>
<dbReference type="HOGENOM" id="CLU_158838_0_0_1"/>
<protein>
    <submittedName>
        <fullName evidence="2">Activin_recp domain-containing protein</fullName>
    </submittedName>
</protein>
<dbReference type="AlphaFoldDB" id="Q20980"/>
<keyword evidence="3" id="KW-1185">Reference proteome</keyword>
<organism evidence="2 3">
    <name type="scientific">Caenorhabditis elegans</name>
    <dbReference type="NCBI Taxonomy" id="6239"/>
    <lineage>
        <taxon>Eukaryota</taxon>
        <taxon>Metazoa</taxon>
        <taxon>Ecdysozoa</taxon>
        <taxon>Nematoda</taxon>
        <taxon>Chromadorea</taxon>
        <taxon>Rhabditida</taxon>
        <taxon>Rhabditina</taxon>
        <taxon>Rhabditomorpha</taxon>
        <taxon>Rhabditoidea</taxon>
        <taxon>Rhabditidae</taxon>
        <taxon>Peloderinae</taxon>
        <taxon>Caenorhabditis</taxon>
    </lineage>
</organism>
<evidence type="ECO:0000313" key="4">
    <source>
        <dbReference type="WormBase" id="F58E6.4"/>
    </source>
</evidence>
<evidence type="ECO:0000256" key="1">
    <source>
        <dbReference type="SAM" id="Phobius"/>
    </source>
</evidence>
<name>Q20980_CAEEL</name>
<dbReference type="KEGG" id="cel:CELE_F58E6.4"/>
<feature type="transmembrane region" description="Helical" evidence="1">
    <location>
        <begin position="17"/>
        <end position="38"/>
    </location>
</feature>
<gene>
    <name evidence="2" type="ORF">CELE_F58E6.4</name>
    <name evidence="2 4" type="ORF">F58E6.4</name>
</gene>
<evidence type="ECO:0000313" key="3">
    <source>
        <dbReference type="Proteomes" id="UP000001940"/>
    </source>
</evidence>
<dbReference type="WormBase" id="F58E6.4">
    <property type="protein sequence ID" value="CE06019"/>
    <property type="gene ID" value="WBGene00010253"/>
</dbReference>
<dbReference type="OMA" id="CTAYYET"/>
<dbReference type="CTD" id="186524"/>
<dbReference type="eggNOG" id="ENOG502TIZE">
    <property type="taxonomic scope" value="Eukaryota"/>
</dbReference>
<dbReference type="FunCoup" id="Q20980">
    <property type="interactions" value="857"/>
</dbReference>
<dbReference type="Bgee" id="WBGene00010253">
    <property type="expression patterns" value="Expressed in pharyngeal muscle cell (C elegans) and 2 other cell types or tissues"/>
</dbReference>
<dbReference type="PaxDb" id="6239-F58E6.4"/>
<reference evidence="2 3" key="1">
    <citation type="journal article" date="1998" name="Science">
        <title>Genome sequence of the nematode C. elegans: a platform for investigating biology.</title>
        <authorList>
            <consortium name="The C. elegans sequencing consortium"/>
            <person name="Sulson J.E."/>
            <person name="Waterston R."/>
        </authorList>
    </citation>
    <scope>NUCLEOTIDE SEQUENCE [LARGE SCALE GENOMIC DNA]</scope>
    <source>
        <strain evidence="2 3">Bristol N2</strain>
    </source>
</reference>
<dbReference type="PhylomeDB" id="Q20980"/>
<keyword evidence="1" id="KW-1133">Transmembrane helix</keyword>
<proteinExistence type="predicted"/>
<dbReference type="InParanoid" id="Q20980"/>
<keyword evidence="1" id="KW-0812">Transmembrane</keyword>
<dbReference type="UCSC" id="F58E6.4">
    <property type="organism name" value="c. elegans"/>
</dbReference>